<dbReference type="InterPro" id="IPR006935">
    <property type="entry name" value="Helicase/UvrB_N"/>
</dbReference>
<feature type="domain" description="Helicase ATP-binding" evidence="1">
    <location>
        <begin position="64"/>
        <end position="252"/>
    </location>
</feature>
<proteinExistence type="predicted"/>
<sequence length="763" mass="82729">MLRFDATLPHQAAAVAAVVDLFAGLPRAPHPAFTQTGVANPPGPGFDVRLPANLRAVQERHGLPVTAGRTRDFAVEMETGTGKTYVYLRTAFELHRAHGFRKFVVVVPSVAVREGVLASIEALREHLTALYAEPFDAVAYDARRLGRVRRFATSGSVQFLVMTLQAFRRDVAGRGGNVVHRAQDQMAGRRPIEVVASTRPVVILDEPQNMESEGAAAAIAKLNPFCTLRYSATHRDPHELVYRLDPVEAREQGLVKGIEVASVVLDGRASAPLVRLLAVDADRSRARLTIHHDQRERTLWVRLGDDLASLSGGRREYAHGLVVADIGFREPAVRFSGGLVVTPATPAGTYDAGVRRAQLIETVRRHLDRERELAPRGIKVLSLFFVDRVASYRAPDGGLGEAGRWFEEAYARLAPAYPELDLPPVAAVHGGYFAGDPRTGYVDGGETDASAFDLIMRDRERLLSAAEPMRFLFSHSALREGWDNPNVFQICTLNETRSPDRKRQEIGRGLRLPVDGAGRRVRDPRIARLTVIANEAYDEFARTLQEEYRADTGREIVVRRAGDPDGAVRGAEFAALWARVGQGLRARLPLSTEDVVSGAVLELRAAGPITPPLVRVRTTDHATGDSVAGPAYALEPVAGLTEAEVVAEVQARTGLTRATVCRVLDEAGLLGCVALNPTAVLDRAVCALLGALRAQLPAVLEVVAGELRPADGVRGERAELPRAFTVDTPFGPVSPRAAHVAGEVVYLSSHRPPADVDRPVHAP</sequence>
<dbReference type="Proteomes" id="UP001500325">
    <property type="component" value="Unassembled WGS sequence"/>
</dbReference>
<reference evidence="3" key="1">
    <citation type="journal article" date="2019" name="Int. J. Syst. Evol. Microbiol.">
        <title>The Global Catalogue of Microorganisms (GCM) 10K type strain sequencing project: providing services to taxonomists for standard genome sequencing and annotation.</title>
        <authorList>
            <consortium name="The Broad Institute Genomics Platform"/>
            <consortium name="The Broad Institute Genome Sequencing Center for Infectious Disease"/>
            <person name="Wu L."/>
            <person name="Ma J."/>
        </authorList>
    </citation>
    <scope>NUCLEOTIDE SEQUENCE [LARGE SCALE GENOMIC DNA]</scope>
    <source>
        <strain evidence="3">JCM 18055</strain>
    </source>
</reference>
<organism evidence="2 3">
    <name type="scientific">Pseudonocardia yuanmonensis</name>
    <dbReference type="NCBI Taxonomy" id="1095914"/>
    <lineage>
        <taxon>Bacteria</taxon>
        <taxon>Bacillati</taxon>
        <taxon>Actinomycetota</taxon>
        <taxon>Actinomycetes</taxon>
        <taxon>Pseudonocardiales</taxon>
        <taxon>Pseudonocardiaceae</taxon>
        <taxon>Pseudonocardia</taxon>
    </lineage>
</organism>
<gene>
    <name evidence="2" type="ORF">GCM10023215_47690</name>
</gene>
<dbReference type="PROSITE" id="PS51192">
    <property type="entry name" value="HELICASE_ATP_BIND_1"/>
    <property type="match status" value="1"/>
</dbReference>
<evidence type="ECO:0000313" key="2">
    <source>
        <dbReference type="EMBL" id="GAA4702853.1"/>
    </source>
</evidence>
<dbReference type="RefSeq" id="WP_345382963.1">
    <property type="nucleotide sequence ID" value="NZ_BAABIC010000018.1"/>
</dbReference>
<evidence type="ECO:0000313" key="3">
    <source>
        <dbReference type="Proteomes" id="UP001500325"/>
    </source>
</evidence>
<dbReference type="InterPro" id="IPR014001">
    <property type="entry name" value="Helicase_ATP-bd"/>
</dbReference>
<evidence type="ECO:0000259" key="1">
    <source>
        <dbReference type="PROSITE" id="PS51192"/>
    </source>
</evidence>
<comment type="caution">
    <text evidence="2">The sequence shown here is derived from an EMBL/GenBank/DDBJ whole genome shotgun (WGS) entry which is preliminary data.</text>
</comment>
<dbReference type="PANTHER" id="PTHR47396:SF1">
    <property type="entry name" value="ATP-DEPENDENT HELICASE IRC3-RELATED"/>
    <property type="match status" value="1"/>
</dbReference>
<protein>
    <recommendedName>
        <fullName evidence="1">Helicase ATP-binding domain-containing protein</fullName>
    </recommendedName>
</protein>
<dbReference type="EMBL" id="BAABIC010000018">
    <property type="protein sequence ID" value="GAA4702853.1"/>
    <property type="molecule type" value="Genomic_DNA"/>
</dbReference>
<keyword evidence="3" id="KW-1185">Reference proteome</keyword>
<dbReference type="InterPro" id="IPR027417">
    <property type="entry name" value="P-loop_NTPase"/>
</dbReference>
<dbReference type="SMART" id="SM00487">
    <property type="entry name" value="DEXDc"/>
    <property type="match status" value="1"/>
</dbReference>
<dbReference type="PANTHER" id="PTHR47396">
    <property type="entry name" value="TYPE I RESTRICTION ENZYME ECOKI R PROTEIN"/>
    <property type="match status" value="1"/>
</dbReference>
<name>A0ABP8XAE7_9PSEU</name>
<dbReference type="Pfam" id="PF04851">
    <property type="entry name" value="ResIII"/>
    <property type="match status" value="1"/>
</dbReference>
<dbReference type="SUPFAM" id="SSF52540">
    <property type="entry name" value="P-loop containing nucleoside triphosphate hydrolases"/>
    <property type="match status" value="2"/>
</dbReference>
<accession>A0ABP8XAE7</accession>
<dbReference type="Gene3D" id="3.40.50.300">
    <property type="entry name" value="P-loop containing nucleotide triphosphate hydrolases"/>
    <property type="match status" value="2"/>
</dbReference>
<dbReference type="InterPro" id="IPR050742">
    <property type="entry name" value="Helicase_Restrict-Modif_Enz"/>
</dbReference>